<keyword evidence="6 8" id="KW-1133">Transmembrane helix</keyword>
<evidence type="ECO:0000256" key="5">
    <source>
        <dbReference type="ARBA" id="ARBA00022692"/>
    </source>
</evidence>
<dbReference type="HAMAP" id="MF_01085">
    <property type="entry name" value="UPF0283"/>
    <property type="match status" value="1"/>
</dbReference>
<dbReference type="PANTHER" id="PTHR39342:SF1">
    <property type="entry name" value="UPF0283 MEMBRANE PROTEIN YCJF"/>
    <property type="match status" value="1"/>
</dbReference>
<evidence type="ECO:0000256" key="7">
    <source>
        <dbReference type="ARBA" id="ARBA00023136"/>
    </source>
</evidence>
<feature type="region of interest" description="Disordered" evidence="9">
    <location>
        <begin position="1"/>
        <end position="27"/>
    </location>
</feature>
<organism evidence="10 11">
    <name type="scientific">Bisgaardia hudsonensis</name>
    <dbReference type="NCBI Taxonomy" id="109472"/>
    <lineage>
        <taxon>Bacteria</taxon>
        <taxon>Pseudomonadati</taxon>
        <taxon>Pseudomonadota</taxon>
        <taxon>Gammaproteobacteria</taxon>
        <taxon>Pasteurellales</taxon>
        <taxon>Pasteurellaceae</taxon>
        <taxon>Bisgaardia</taxon>
    </lineage>
</organism>
<feature type="transmembrane region" description="Helical" evidence="8">
    <location>
        <begin position="220"/>
        <end position="242"/>
    </location>
</feature>
<evidence type="ECO:0000313" key="10">
    <source>
        <dbReference type="EMBL" id="TCP14382.1"/>
    </source>
</evidence>
<comment type="similarity">
    <text evidence="2 8">Belongs to the UPF0283 family.</text>
</comment>
<proteinExistence type="inferred from homology"/>
<dbReference type="AlphaFoldDB" id="A0A4R2N3I2"/>
<evidence type="ECO:0000256" key="2">
    <source>
        <dbReference type="ARBA" id="ARBA00008255"/>
    </source>
</evidence>
<keyword evidence="7 8" id="KW-0472">Membrane</keyword>
<evidence type="ECO:0000313" key="11">
    <source>
        <dbReference type="Proteomes" id="UP000294841"/>
    </source>
</evidence>
<name>A0A4R2N3I2_9PAST</name>
<dbReference type="InterPro" id="IPR006507">
    <property type="entry name" value="UPF0283"/>
</dbReference>
<keyword evidence="3 8" id="KW-1003">Cell membrane</keyword>
<evidence type="ECO:0000256" key="1">
    <source>
        <dbReference type="ARBA" id="ARBA00004429"/>
    </source>
</evidence>
<dbReference type="RefSeq" id="WP_132022210.1">
    <property type="nucleotide sequence ID" value="NZ_CP016605.1"/>
</dbReference>
<sequence>MQKQIFSKENIQDSKNDNNGEPFVPRQEFDEASVKIEDEVIDSESLQGELLTEEFSDIVKPKPKWWKKVFVSTVILFIVATVAQSIQWIINSWQQNQWLSLAFSIVAFSVLLLGLTMIIQEMRHLVALRKRMLLQEKSEALSLESAVDLNTDSQYSFEEGQKLCLSVVDNIKMPKNTLELVEWKQLINESYSAQEVVHLFSETVLSPIDKQAKKLVTKNAVECAVIIAVSPLAVVDMFFLAWRNIRLINQLAKIYGIELGYVSRLRLLKMVFLNMAFAGATEIVQDIGMDWLSQDITAKVSSRIAQGIGVGLLTARLGIKAMEFCRPIVFEKNEKPRLSHIQKELLTTLKSTILRENKIKENVKM</sequence>
<reference evidence="10 11" key="1">
    <citation type="submission" date="2019-03" db="EMBL/GenBank/DDBJ databases">
        <title>Genomic Encyclopedia of Type Strains, Phase IV (KMG-IV): sequencing the most valuable type-strain genomes for metagenomic binning, comparative biology and taxonomic classification.</title>
        <authorList>
            <person name="Goeker M."/>
        </authorList>
    </citation>
    <scope>NUCLEOTIDE SEQUENCE [LARGE SCALE GENOMIC DNA]</scope>
    <source>
        <strain evidence="10 11">DSM 28231</strain>
    </source>
</reference>
<gene>
    <name evidence="10" type="ORF">EV697_101523</name>
</gene>
<dbReference type="Pfam" id="PF05128">
    <property type="entry name" value="DUF697"/>
    <property type="match status" value="1"/>
</dbReference>
<keyword evidence="5 8" id="KW-0812">Transmembrane</keyword>
<comment type="subcellular location">
    <subcellularLocation>
        <location evidence="1">Cell inner membrane</location>
        <topology evidence="1">Multi-pass membrane protein</topology>
    </subcellularLocation>
    <subcellularLocation>
        <location evidence="8">Cell membrane</location>
        <topology evidence="8">Multi-pass membrane protein</topology>
    </subcellularLocation>
</comment>
<feature type="transmembrane region" description="Helical" evidence="8">
    <location>
        <begin position="96"/>
        <end position="119"/>
    </location>
</feature>
<dbReference type="OrthoDB" id="958025at2"/>
<dbReference type="PANTHER" id="PTHR39342">
    <property type="entry name" value="UPF0283 MEMBRANE PROTEIN YCJF"/>
    <property type="match status" value="1"/>
</dbReference>
<comment type="caution">
    <text evidence="10">The sequence shown here is derived from an EMBL/GenBank/DDBJ whole genome shotgun (WGS) entry which is preliminary data.</text>
</comment>
<evidence type="ECO:0000256" key="8">
    <source>
        <dbReference type="HAMAP-Rule" id="MF_01085"/>
    </source>
</evidence>
<dbReference type="GO" id="GO:0005886">
    <property type="term" value="C:plasma membrane"/>
    <property type="evidence" value="ECO:0007669"/>
    <property type="project" value="UniProtKB-SubCell"/>
</dbReference>
<evidence type="ECO:0000256" key="3">
    <source>
        <dbReference type="ARBA" id="ARBA00022475"/>
    </source>
</evidence>
<dbReference type="EMBL" id="SLXI01000001">
    <property type="protein sequence ID" value="TCP14382.1"/>
    <property type="molecule type" value="Genomic_DNA"/>
</dbReference>
<evidence type="ECO:0000256" key="6">
    <source>
        <dbReference type="ARBA" id="ARBA00022989"/>
    </source>
</evidence>
<dbReference type="NCBIfam" id="TIGR01620">
    <property type="entry name" value="hyp_HI0043"/>
    <property type="match status" value="1"/>
</dbReference>
<evidence type="ECO:0000256" key="4">
    <source>
        <dbReference type="ARBA" id="ARBA00022519"/>
    </source>
</evidence>
<keyword evidence="4" id="KW-0997">Cell inner membrane</keyword>
<accession>A0A4R2N3I2</accession>
<evidence type="ECO:0000256" key="9">
    <source>
        <dbReference type="SAM" id="MobiDB-lite"/>
    </source>
</evidence>
<dbReference type="InterPro" id="IPR021147">
    <property type="entry name" value="DUF697"/>
</dbReference>
<keyword evidence="11" id="KW-1185">Reference proteome</keyword>
<dbReference type="Proteomes" id="UP000294841">
    <property type="component" value="Unassembled WGS sequence"/>
</dbReference>
<protein>
    <recommendedName>
        <fullName evidence="8">UPF0283 membrane protein EV697_101523</fullName>
    </recommendedName>
</protein>
<feature type="transmembrane region" description="Helical" evidence="8">
    <location>
        <begin position="69"/>
        <end position="90"/>
    </location>
</feature>